<accession>A0A142F1D2</accession>
<evidence type="ECO:0000313" key="1">
    <source>
        <dbReference type="EMBL" id="AMQ66589.1"/>
    </source>
</evidence>
<evidence type="ECO:0000313" key="2">
    <source>
        <dbReference type="Proteomes" id="UP000201588"/>
    </source>
</evidence>
<dbReference type="RefSeq" id="YP_009275279.1">
    <property type="nucleotide sequence ID" value="NC_030925.1"/>
</dbReference>
<protein>
    <submittedName>
        <fullName evidence="1">Uncharacterized protein</fullName>
    </submittedName>
</protein>
<organism evidence="1 2">
    <name type="scientific">Bacillus phage Shbh1</name>
    <dbReference type="NCBI Taxonomy" id="1796992"/>
    <lineage>
        <taxon>Viruses</taxon>
        <taxon>Duplodnaviria</taxon>
        <taxon>Heunggongvirae</taxon>
        <taxon>Uroviricota</taxon>
        <taxon>Caudoviricetes</taxon>
        <taxon>Herelleviridae</taxon>
        <taxon>Bastillevirinae</taxon>
        <taxon>Shalavirus</taxon>
        <taxon>Shalavirus Shbh1</taxon>
    </lineage>
</organism>
<dbReference type="GeneID" id="28799474"/>
<dbReference type="KEGG" id="vg:28799474"/>
<dbReference type="OrthoDB" id="22544at10239"/>
<proteinExistence type="predicted"/>
<reference evidence="1 2" key="1">
    <citation type="submission" date="2016-01" db="EMBL/GenBank/DDBJ databases">
        <title>Isolation and characterization of bacteriophages from East Africa Rift Valley soda lakes.</title>
        <authorList>
            <person name="van Zyl L.J."/>
            <person name="Nemavhulani S."/>
            <person name="Cowan D.A."/>
            <person name="Trindade M.I."/>
        </authorList>
    </citation>
    <scope>NUCLEOTIDE SEQUENCE [LARGE SCALE GENOMIC DNA]</scope>
</reference>
<keyword evidence="2" id="KW-1185">Reference proteome</keyword>
<dbReference type="EMBL" id="KU640380">
    <property type="protein sequence ID" value="AMQ66589.1"/>
    <property type="molecule type" value="Genomic_DNA"/>
</dbReference>
<name>A0A142F1D2_9CAUD</name>
<sequence>MSLFSKDSKWVEAKKVIGSSNWIEVVSYYRYIGGENVFVYVIGDGNKKLIVDIMDDQNVLLIDKEGNPSIDTYDNVQNSRKMFRYSENTKVKKFTVQDQTFFVRMESKD</sequence>
<dbReference type="Proteomes" id="UP000201588">
    <property type="component" value="Segment"/>
</dbReference>